<dbReference type="Gene3D" id="3.30.750.24">
    <property type="entry name" value="STAS domain"/>
    <property type="match status" value="1"/>
</dbReference>
<comment type="similarity">
    <text evidence="1 2">Belongs to the anti-sigma-factor antagonist family.</text>
</comment>
<proteinExistence type="inferred from homology"/>
<dbReference type="EMBL" id="VDUY01000004">
    <property type="protein sequence ID" value="TXL65338.1"/>
    <property type="molecule type" value="Genomic_DNA"/>
</dbReference>
<evidence type="ECO:0000313" key="4">
    <source>
        <dbReference type="EMBL" id="TXL65338.1"/>
    </source>
</evidence>
<dbReference type="InterPro" id="IPR002645">
    <property type="entry name" value="STAS_dom"/>
</dbReference>
<protein>
    <recommendedName>
        <fullName evidence="2">Anti-sigma factor antagonist</fullName>
    </recommendedName>
</protein>
<sequence length="113" mass="12043">MQIQMRTVEHVTVVEIAGSVDSLTAETLTGAMSDALGNDRFRLVADLRQVEYISSAGLRALLATVKDARRRGGDLRLAGVSPPVLRVLEISGFTSILNLFPDVDGAVVSFDAA</sequence>
<dbReference type="NCBIfam" id="TIGR00377">
    <property type="entry name" value="ant_ant_sig"/>
    <property type="match status" value="1"/>
</dbReference>
<dbReference type="RefSeq" id="WP_147704533.1">
    <property type="nucleotide sequence ID" value="NZ_VDUY01000004.1"/>
</dbReference>
<reference evidence="4 5" key="1">
    <citation type="submission" date="2019-06" db="EMBL/GenBank/DDBJ databases">
        <title>Quisquiliibacterium sp. nov., isolated from a maize field.</title>
        <authorList>
            <person name="Lin S.-Y."/>
            <person name="Tsai C.-F."/>
            <person name="Young C.-C."/>
        </authorList>
    </citation>
    <scope>NUCLEOTIDE SEQUENCE [LARGE SCALE GENOMIC DNA]</scope>
    <source>
        <strain evidence="4 5">CC-CFT501</strain>
    </source>
</reference>
<dbReference type="PANTHER" id="PTHR33495:SF2">
    <property type="entry name" value="ANTI-SIGMA FACTOR ANTAGONIST TM_1081-RELATED"/>
    <property type="match status" value="1"/>
</dbReference>
<feature type="domain" description="STAS" evidence="3">
    <location>
        <begin position="1"/>
        <end position="110"/>
    </location>
</feature>
<evidence type="ECO:0000313" key="5">
    <source>
        <dbReference type="Proteomes" id="UP000321548"/>
    </source>
</evidence>
<evidence type="ECO:0000256" key="1">
    <source>
        <dbReference type="ARBA" id="ARBA00009013"/>
    </source>
</evidence>
<comment type="caution">
    <text evidence="4">The sequence shown here is derived from an EMBL/GenBank/DDBJ whole genome shotgun (WGS) entry which is preliminary data.</text>
</comment>
<evidence type="ECO:0000259" key="3">
    <source>
        <dbReference type="PROSITE" id="PS50801"/>
    </source>
</evidence>
<dbReference type="GO" id="GO:0043856">
    <property type="term" value="F:anti-sigma factor antagonist activity"/>
    <property type="evidence" value="ECO:0007669"/>
    <property type="project" value="InterPro"/>
</dbReference>
<keyword evidence="5" id="KW-1185">Reference proteome</keyword>
<dbReference type="Proteomes" id="UP000321548">
    <property type="component" value="Unassembled WGS sequence"/>
</dbReference>
<dbReference type="AlphaFoldDB" id="A0A5C8NVV0"/>
<dbReference type="OrthoDB" id="280847at2"/>
<evidence type="ECO:0000256" key="2">
    <source>
        <dbReference type="RuleBase" id="RU003749"/>
    </source>
</evidence>
<dbReference type="InterPro" id="IPR003658">
    <property type="entry name" value="Anti-sigma_ant"/>
</dbReference>
<dbReference type="PANTHER" id="PTHR33495">
    <property type="entry name" value="ANTI-SIGMA FACTOR ANTAGONIST TM_1081-RELATED-RELATED"/>
    <property type="match status" value="1"/>
</dbReference>
<dbReference type="Pfam" id="PF01740">
    <property type="entry name" value="STAS"/>
    <property type="match status" value="1"/>
</dbReference>
<organism evidence="4 5">
    <name type="scientific">Zeimonas arvi</name>
    <dbReference type="NCBI Taxonomy" id="2498847"/>
    <lineage>
        <taxon>Bacteria</taxon>
        <taxon>Pseudomonadati</taxon>
        <taxon>Pseudomonadota</taxon>
        <taxon>Betaproteobacteria</taxon>
        <taxon>Burkholderiales</taxon>
        <taxon>Burkholderiaceae</taxon>
        <taxon>Zeimonas</taxon>
    </lineage>
</organism>
<accession>A0A5C8NVV0</accession>
<gene>
    <name evidence="4" type="ORF">FHP08_11150</name>
</gene>
<dbReference type="SUPFAM" id="SSF52091">
    <property type="entry name" value="SpoIIaa-like"/>
    <property type="match status" value="1"/>
</dbReference>
<dbReference type="PROSITE" id="PS50801">
    <property type="entry name" value="STAS"/>
    <property type="match status" value="1"/>
</dbReference>
<name>A0A5C8NVV0_9BURK</name>
<dbReference type="InterPro" id="IPR036513">
    <property type="entry name" value="STAS_dom_sf"/>
</dbReference>
<dbReference type="CDD" id="cd07043">
    <property type="entry name" value="STAS_anti-anti-sigma_factors"/>
    <property type="match status" value="1"/>
</dbReference>